<comment type="catalytic activity">
    <reaction evidence="4">
        <text>L-phenylalanyl-tRNA(Phe) + an N-terminal L-alpha-aminoacyl-[protein] = an N-terminal L-phenylalanyl-L-alpha-aminoacyl-[protein] + tRNA(Phe)</text>
        <dbReference type="Rhea" id="RHEA:43632"/>
        <dbReference type="Rhea" id="RHEA-COMP:9668"/>
        <dbReference type="Rhea" id="RHEA-COMP:9699"/>
        <dbReference type="Rhea" id="RHEA-COMP:10636"/>
        <dbReference type="Rhea" id="RHEA-COMP:10637"/>
        <dbReference type="ChEBI" id="CHEBI:78442"/>
        <dbReference type="ChEBI" id="CHEBI:78531"/>
        <dbReference type="ChEBI" id="CHEBI:78597"/>
        <dbReference type="ChEBI" id="CHEBI:83561"/>
        <dbReference type="EC" id="2.3.2.6"/>
    </reaction>
</comment>
<comment type="catalytic activity">
    <reaction evidence="4">
        <text>N-terminal L-lysyl-[protein] + L-leucyl-tRNA(Leu) = N-terminal L-leucyl-L-lysyl-[protein] + tRNA(Leu) + H(+)</text>
        <dbReference type="Rhea" id="RHEA:12340"/>
        <dbReference type="Rhea" id="RHEA-COMP:9613"/>
        <dbReference type="Rhea" id="RHEA-COMP:9622"/>
        <dbReference type="Rhea" id="RHEA-COMP:12670"/>
        <dbReference type="Rhea" id="RHEA-COMP:12671"/>
        <dbReference type="ChEBI" id="CHEBI:15378"/>
        <dbReference type="ChEBI" id="CHEBI:65249"/>
        <dbReference type="ChEBI" id="CHEBI:78442"/>
        <dbReference type="ChEBI" id="CHEBI:78494"/>
        <dbReference type="ChEBI" id="CHEBI:133043"/>
        <dbReference type="EC" id="2.3.2.6"/>
    </reaction>
</comment>
<comment type="catalytic activity">
    <reaction evidence="4">
        <text>N-terminal L-arginyl-[protein] + L-leucyl-tRNA(Leu) = N-terminal L-leucyl-L-arginyl-[protein] + tRNA(Leu) + H(+)</text>
        <dbReference type="Rhea" id="RHEA:50416"/>
        <dbReference type="Rhea" id="RHEA-COMP:9613"/>
        <dbReference type="Rhea" id="RHEA-COMP:9622"/>
        <dbReference type="Rhea" id="RHEA-COMP:12672"/>
        <dbReference type="Rhea" id="RHEA-COMP:12673"/>
        <dbReference type="ChEBI" id="CHEBI:15378"/>
        <dbReference type="ChEBI" id="CHEBI:64719"/>
        <dbReference type="ChEBI" id="CHEBI:78442"/>
        <dbReference type="ChEBI" id="CHEBI:78494"/>
        <dbReference type="ChEBI" id="CHEBI:133044"/>
        <dbReference type="EC" id="2.3.2.6"/>
    </reaction>
</comment>
<dbReference type="InterPro" id="IPR004616">
    <property type="entry name" value="Leu/Phe-tRNA_Trfase"/>
</dbReference>
<dbReference type="PANTHER" id="PTHR30098">
    <property type="entry name" value="LEUCYL/PHENYLALANYL-TRNA--PROTEIN TRANSFERASE"/>
    <property type="match status" value="1"/>
</dbReference>
<reference evidence="5 6" key="1">
    <citation type="journal article" date="2015" name="Stand. Genomic Sci.">
        <title>Genomic Encyclopedia of Bacterial and Archaeal Type Strains, Phase III: the genomes of soil and plant-associated and newly described type strains.</title>
        <authorList>
            <person name="Whitman W.B."/>
            <person name="Woyke T."/>
            <person name="Klenk H.P."/>
            <person name="Zhou Y."/>
            <person name="Lilburn T.G."/>
            <person name="Beck B.J."/>
            <person name="De Vos P."/>
            <person name="Vandamme P."/>
            <person name="Eisen J.A."/>
            <person name="Garrity G."/>
            <person name="Hugenholtz P."/>
            <person name="Kyrpides N.C."/>
        </authorList>
    </citation>
    <scope>NUCLEOTIDE SEQUENCE [LARGE SCALE GENOMIC DNA]</scope>
    <source>
        <strain evidence="5 6">CGMCC 1.5364</strain>
    </source>
</reference>
<dbReference type="HAMAP" id="MF_00688">
    <property type="entry name" value="Leu_Phe_trans"/>
    <property type="match status" value="1"/>
</dbReference>
<gene>
    <name evidence="4" type="primary">aat</name>
    <name evidence="5" type="ORF">IQ24_00213</name>
</gene>
<dbReference type="GO" id="GO:0030163">
    <property type="term" value="P:protein catabolic process"/>
    <property type="evidence" value="ECO:0007669"/>
    <property type="project" value="UniProtKB-UniRule"/>
</dbReference>
<evidence type="ECO:0000313" key="6">
    <source>
        <dbReference type="Proteomes" id="UP000316225"/>
    </source>
</evidence>
<name>A0A562P0Z8_9RHOB</name>
<proteinExistence type="inferred from homology"/>
<keyword evidence="2 4" id="KW-0808">Transferase</keyword>
<dbReference type="InterPro" id="IPR016181">
    <property type="entry name" value="Acyl_CoA_acyltransferase"/>
</dbReference>
<organism evidence="5 6">
    <name type="scientific">Paracoccus sulfuroxidans</name>
    <dbReference type="NCBI Taxonomy" id="384678"/>
    <lineage>
        <taxon>Bacteria</taxon>
        <taxon>Pseudomonadati</taxon>
        <taxon>Pseudomonadota</taxon>
        <taxon>Alphaproteobacteria</taxon>
        <taxon>Rhodobacterales</taxon>
        <taxon>Paracoccaceae</taxon>
        <taxon>Paracoccus</taxon>
    </lineage>
</organism>
<dbReference type="GO" id="GO:0008914">
    <property type="term" value="F:leucyl-tRNA--protein transferase activity"/>
    <property type="evidence" value="ECO:0007669"/>
    <property type="project" value="UniProtKB-UniRule"/>
</dbReference>
<dbReference type="GO" id="GO:0005737">
    <property type="term" value="C:cytoplasm"/>
    <property type="evidence" value="ECO:0007669"/>
    <property type="project" value="UniProtKB-SubCell"/>
</dbReference>
<dbReference type="NCBIfam" id="TIGR00667">
    <property type="entry name" value="aat"/>
    <property type="match status" value="1"/>
</dbReference>
<comment type="similarity">
    <text evidence="4">Belongs to the L/F-transferase family.</text>
</comment>
<evidence type="ECO:0000313" key="5">
    <source>
        <dbReference type="EMBL" id="TWI38079.1"/>
    </source>
</evidence>
<dbReference type="InterPro" id="IPR042221">
    <property type="entry name" value="Leu/Phe-tRNA_Trfase_N"/>
</dbReference>
<comment type="subcellular location">
    <subcellularLocation>
        <location evidence="4">Cytoplasm</location>
    </subcellularLocation>
</comment>
<evidence type="ECO:0000256" key="4">
    <source>
        <dbReference type="HAMAP-Rule" id="MF_00688"/>
    </source>
</evidence>
<accession>A0A562P0Z8</accession>
<dbReference type="Pfam" id="PF03588">
    <property type="entry name" value="Leu_Phe_trans"/>
    <property type="match status" value="1"/>
</dbReference>
<evidence type="ECO:0000256" key="2">
    <source>
        <dbReference type="ARBA" id="ARBA00022679"/>
    </source>
</evidence>
<dbReference type="AlphaFoldDB" id="A0A562P0Z8"/>
<evidence type="ECO:0000256" key="3">
    <source>
        <dbReference type="ARBA" id="ARBA00023315"/>
    </source>
</evidence>
<protein>
    <recommendedName>
        <fullName evidence="4">Leucyl/phenylalanyl-tRNA--protein transferase</fullName>
        <ecNumber evidence="4">2.3.2.6</ecNumber>
    </recommendedName>
    <alternativeName>
        <fullName evidence="4">L/F-transferase</fullName>
    </alternativeName>
    <alternativeName>
        <fullName evidence="4">Leucyltransferase</fullName>
    </alternativeName>
    <alternativeName>
        <fullName evidence="4">Phenyalanyltransferase</fullName>
    </alternativeName>
</protein>
<dbReference type="PANTHER" id="PTHR30098:SF2">
    <property type="entry name" value="LEUCYL_PHENYLALANYL-TRNA--PROTEIN TRANSFERASE"/>
    <property type="match status" value="1"/>
</dbReference>
<dbReference type="InterPro" id="IPR042203">
    <property type="entry name" value="Leu/Phe-tRNA_Trfase_C"/>
</dbReference>
<sequence length="212" mass="23979">MTSWLTAERMLTAYSRGIFPMAESASDRQLYWFDPDERGILPVGGVHVSRSMRRFLRGSDWHATVDQAFERVVLACANRDETWINTELRDLYRTLHRLGHAHSLEVWQGDDLVGGVFGLSLGGAFFAESMFSRQPNGSKAALIWLSDHLRRSGFTLWDTQYPNPHLATMGGLTIDRQDYLARLDHALTVKTRFLQGPLPDAQALLQVTTQTS</sequence>
<dbReference type="Proteomes" id="UP000316225">
    <property type="component" value="Unassembled WGS sequence"/>
</dbReference>
<keyword evidence="3 4" id="KW-0012">Acyltransferase</keyword>
<keyword evidence="6" id="KW-1185">Reference proteome</keyword>
<dbReference type="OrthoDB" id="9790282at2"/>
<evidence type="ECO:0000256" key="1">
    <source>
        <dbReference type="ARBA" id="ARBA00022490"/>
    </source>
</evidence>
<comment type="function">
    <text evidence="4">Functions in the N-end rule pathway of protein degradation where it conjugates Leu, Phe and, less efficiently, Met from aminoacyl-tRNAs to the N-termini of proteins containing an N-terminal arginine or lysine.</text>
</comment>
<dbReference type="Gene3D" id="3.40.630.70">
    <property type="entry name" value="Leucyl/phenylalanyl-tRNA-protein transferase, C-terminal domain"/>
    <property type="match status" value="1"/>
</dbReference>
<dbReference type="RefSeq" id="WP_145395858.1">
    <property type="nucleotide sequence ID" value="NZ_VLKU01000001.1"/>
</dbReference>
<keyword evidence="1 4" id="KW-0963">Cytoplasm</keyword>
<comment type="caution">
    <text evidence="5">The sequence shown here is derived from an EMBL/GenBank/DDBJ whole genome shotgun (WGS) entry which is preliminary data.</text>
</comment>
<dbReference type="Gene3D" id="3.30.70.3550">
    <property type="entry name" value="Leucyl/phenylalanyl-tRNA-protein transferase, N-terminal domain"/>
    <property type="match status" value="1"/>
</dbReference>
<dbReference type="SUPFAM" id="SSF55729">
    <property type="entry name" value="Acyl-CoA N-acyltransferases (Nat)"/>
    <property type="match status" value="1"/>
</dbReference>
<dbReference type="EC" id="2.3.2.6" evidence="4"/>
<dbReference type="EMBL" id="VLKU01000001">
    <property type="protein sequence ID" value="TWI38079.1"/>
    <property type="molecule type" value="Genomic_DNA"/>
</dbReference>